<dbReference type="Proteomes" id="UP000466345">
    <property type="component" value="Unassembled WGS sequence"/>
</dbReference>
<name>A0A7K0CJ76_9ACTN</name>
<keyword evidence="3" id="KW-1185">Reference proteome</keyword>
<dbReference type="Pfam" id="PF03995">
    <property type="entry name" value="Inhibitor_I36"/>
    <property type="match status" value="1"/>
</dbReference>
<proteinExistence type="predicted"/>
<keyword evidence="1" id="KW-0732">Signal</keyword>
<comment type="caution">
    <text evidence="2">The sequence shown here is derived from an EMBL/GenBank/DDBJ whole genome shotgun (WGS) entry which is preliminary data.</text>
</comment>
<accession>A0A7K0CJ76</accession>
<dbReference type="EMBL" id="WEGJ01000010">
    <property type="protein sequence ID" value="MQY13082.1"/>
    <property type="molecule type" value="Genomic_DNA"/>
</dbReference>
<sequence length="107" mass="10829">MRLRLLALAGATALATLALNGGPAVAATKCASGSLCTWSGTNFTGTKHTYNTSPGCGPASGRSVSNQSGHTIRVHSSTSCYGSYFTLKSGYSSSSTPFAIKSIAVYG</sequence>
<feature type="signal peptide" evidence="1">
    <location>
        <begin position="1"/>
        <end position="26"/>
    </location>
</feature>
<organism evidence="2 3">
    <name type="scientific">Streptomyces smaragdinus</name>
    <dbReference type="NCBI Taxonomy" id="2585196"/>
    <lineage>
        <taxon>Bacteria</taxon>
        <taxon>Bacillati</taxon>
        <taxon>Actinomycetota</taxon>
        <taxon>Actinomycetes</taxon>
        <taxon>Kitasatosporales</taxon>
        <taxon>Streptomycetaceae</taxon>
        <taxon>Streptomyces</taxon>
    </lineage>
</organism>
<feature type="chain" id="PRO_5029488017" description="Peptidase inhibitor family I36" evidence="1">
    <location>
        <begin position="27"/>
        <end position="107"/>
    </location>
</feature>
<reference evidence="2 3" key="1">
    <citation type="submission" date="2019-10" db="EMBL/GenBank/DDBJ databases">
        <title>Streptomyces smaragdinus sp. nov. and Streptomyces fabii sp. nov., isolated from the gut of fungus growing-termite Macrotermes natalensis.</title>
        <authorList>
            <person name="Schwitalla J."/>
            <person name="Benndorf R."/>
            <person name="Martin K."/>
            <person name="De Beer W."/>
            <person name="Kaster A.-K."/>
            <person name="Vollmers J."/>
            <person name="Poulsen M."/>
            <person name="Beemelmanns C."/>
        </authorList>
    </citation>
    <scope>NUCLEOTIDE SEQUENCE [LARGE SCALE GENOMIC DNA]</scope>
    <source>
        <strain evidence="2 3">RB5</strain>
    </source>
</reference>
<evidence type="ECO:0000256" key="1">
    <source>
        <dbReference type="SAM" id="SignalP"/>
    </source>
</evidence>
<evidence type="ECO:0008006" key="4">
    <source>
        <dbReference type="Google" id="ProtNLM"/>
    </source>
</evidence>
<gene>
    <name evidence="2" type="ORF">SRB5_32220</name>
</gene>
<dbReference type="AlphaFoldDB" id="A0A7K0CJ76"/>
<evidence type="ECO:0000313" key="2">
    <source>
        <dbReference type="EMBL" id="MQY13082.1"/>
    </source>
</evidence>
<protein>
    <recommendedName>
        <fullName evidence="4">Peptidase inhibitor family I36</fullName>
    </recommendedName>
</protein>
<evidence type="ECO:0000313" key="3">
    <source>
        <dbReference type="Proteomes" id="UP000466345"/>
    </source>
</evidence>